<dbReference type="Proteomes" id="UP001164929">
    <property type="component" value="Chromosome 9"/>
</dbReference>
<protein>
    <submittedName>
        <fullName evidence="2">Uncharacterized protein</fullName>
    </submittedName>
</protein>
<dbReference type="AlphaFoldDB" id="A0AAD6MGY6"/>
<comment type="caution">
    <text evidence="2">The sequence shown here is derived from an EMBL/GenBank/DDBJ whole genome shotgun (WGS) entry which is preliminary data.</text>
</comment>
<feature type="compositionally biased region" description="Basic and acidic residues" evidence="1">
    <location>
        <begin position="55"/>
        <end position="75"/>
    </location>
</feature>
<evidence type="ECO:0000256" key="1">
    <source>
        <dbReference type="SAM" id="MobiDB-lite"/>
    </source>
</evidence>
<evidence type="ECO:0000313" key="3">
    <source>
        <dbReference type="Proteomes" id="UP001164929"/>
    </source>
</evidence>
<reference evidence="2" key="1">
    <citation type="journal article" date="2023" name="Mol. Ecol. Resour.">
        <title>Chromosome-level genome assembly of a triploid poplar Populus alba 'Berolinensis'.</title>
        <authorList>
            <person name="Chen S."/>
            <person name="Yu Y."/>
            <person name="Wang X."/>
            <person name="Wang S."/>
            <person name="Zhang T."/>
            <person name="Zhou Y."/>
            <person name="He R."/>
            <person name="Meng N."/>
            <person name="Wang Y."/>
            <person name="Liu W."/>
            <person name="Liu Z."/>
            <person name="Liu J."/>
            <person name="Guo Q."/>
            <person name="Huang H."/>
            <person name="Sederoff R.R."/>
            <person name="Wang G."/>
            <person name="Qu G."/>
            <person name="Chen S."/>
        </authorList>
    </citation>
    <scope>NUCLEOTIDE SEQUENCE</scope>
    <source>
        <strain evidence="2">SC-2020</strain>
    </source>
</reference>
<feature type="compositionally biased region" description="Basic and acidic residues" evidence="1">
    <location>
        <begin position="87"/>
        <end position="97"/>
    </location>
</feature>
<organism evidence="2 3">
    <name type="scientific">Populus alba x Populus x berolinensis</name>
    <dbReference type="NCBI Taxonomy" id="444605"/>
    <lineage>
        <taxon>Eukaryota</taxon>
        <taxon>Viridiplantae</taxon>
        <taxon>Streptophyta</taxon>
        <taxon>Embryophyta</taxon>
        <taxon>Tracheophyta</taxon>
        <taxon>Spermatophyta</taxon>
        <taxon>Magnoliopsida</taxon>
        <taxon>eudicotyledons</taxon>
        <taxon>Gunneridae</taxon>
        <taxon>Pentapetalae</taxon>
        <taxon>rosids</taxon>
        <taxon>fabids</taxon>
        <taxon>Malpighiales</taxon>
        <taxon>Salicaceae</taxon>
        <taxon>Saliceae</taxon>
        <taxon>Populus</taxon>
    </lineage>
</organism>
<name>A0AAD6MGY6_9ROSI</name>
<proteinExistence type="predicted"/>
<dbReference type="EMBL" id="JAQIZT010000009">
    <property type="protein sequence ID" value="KAJ6985195.1"/>
    <property type="molecule type" value="Genomic_DNA"/>
</dbReference>
<sequence>MVHLWRMSSKAALYMPTHADRWRELERKRDERDQLLPTVQSITALGEVNNCAEALKNHTHAERDKTRRRKTEVNHHSSCRKQSVYKNLRESEGITQS</sequence>
<feature type="region of interest" description="Disordered" evidence="1">
    <location>
        <begin position="55"/>
        <end position="97"/>
    </location>
</feature>
<accession>A0AAD6MGY6</accession>
<keyword evidence="3" id="KW-1185">Reference proteome</keyword>
<gene>
    <name evidence="2" type="ORF">NC653_023237</name>
</gene>
<evidence type="ECO:0000313" key="2">
    <source>
        <dbReference type="EMBL" id="KAJ6985195.1"/>
    </source>
</evidence>